<dbReference type="KEGG" id="vco:VC0395_A0996"/>
<sequence length="69" mass="7833">MAELPNRVWAVTKSKHFLLLSFQKTARIVPQSFSNTPMIPRFSHLYLPTETANASLILKRSFVFGAIGR</sequence>
<proteinExistence type="predicted"/>
<accession>A0A0H3AJ11</accession>
<evidence type="ECO:0000313" key="1">
    <source>
        <dbReference type="EMBL" id="ABQ21127.1"/>
    </source>
</evidence>
<gene>
    <name evidence="1" type="ordered locus">VC0395_A0996</name>
</gene>
<name>A0A0H3AJ11_VIBC3</name>
<protein>
    <submittedName>
        <fullName evidence="1">Uncharacterized protein</fullName>
    </submittedName>
</protein>
<dbReference type="EMBL" id="CP000627">
    <property type="protein sequence ID" value="ABQ21127.1"/>
    <property type="molecule type" value="Genomic_DNA"/>
</dbReference>
<dbReference type="AlphaFoldDB" id="A0A0H3AJ11"/>
<reference evidence="1 2" key="1">
    <citation type="submission" date="2007-03" db="EMBL/GenBank/DDBJ databases">
        <authorList>
            <person name="Heidelberg J."/>
        </authorList>
    </citation>
    <scope>NUCLEOTIDE SEQUENCE [LARGE SCALE GENOMIC DNA]</scope>
    <source>
        <strain evidence="2">ATCC 39541 / Classical Ogawa 395 / O395</strain>
    </source>
</reference>
<dbReference type="PATRIC" id="fig|345073.21.peg.1455"/>
<dbReference type="Proteomes" id="UP000000249">
    <property type="component" value="Chromosome 1"/>
</dbReference>
<evidence type="ECO:0000313" key="2">
    <source>
        <dbReference type="Proteomes" id="UP000000249"/>
    </source>
</evidence>
<organism evidence="1 2">
    <name type="scientific">Vibrio cholerae serotype O1 (strain ATCC 39541 / Classical Ogawa 395 / O395)</name>
    <dbReference type="NCBI Taxonomy" id="345073"/>
    <lineage>
        <taxon>Bacteria</taxon>
        <taxon>Pseudomonadati</taxon>
        <taxon>Pseudomonadota</taxon>
        <taxon>Gammaproteobacteria</taxon>
        <taxon>Vibrionales</taxon>
        <taxon>Vibrionaceae</taxon>
        <taxon>Vibrio</taxon>
    </lineage>
</organism>
<dbReference type="KEGG" id="vcr:VC395_1500"/>